<protein>
    <submittedName>
        <fullName evidence="2">Uncharacterized protein</fullName>
    </submittedName>
</protein>
<accession>A0A6C0HPS6</accession>
<keyword evidence="1" id="KW-0812">Transmembrane</keyword>
<organism evidence="2">
    <name type="scientific">viral metagenome</name>
    <dbReference type="NCBI Taxonomy" id="1070528"/>
    <lineage>
        <taxon>unclassified sequences</taxon>
        <taxon>metagenomes</taxon>
        <taxon>organismal metagenomes</taxon>
    </lineage>
</organism>
<reference evidence="2" key="1">
    <citation type="journal article" date="2020" name="Nature">
        <title>Giant virus diversity and host interactions through global metagenomics.</title>
        <authorList>
            <person name="Schulz F."/>
            <person name="Roux S."/>
            <person name="Paez-Espino D."/>
            <person name="Jungbluth S."/>
            <person name="Walsh D.A."/>
            <person name="Denef V.J."/>
            <person name="McMahon K.D."/>
            <person name="Konstantinidis K.T."/>
            <person name="Eloe-Fadrosh E.A."/>
            <person name="Kyrpides N.C."/>
            <person name="Woyke T."/>
        </authorList>
    </citation>
    <scope>NUCLEOTIDE SEQUENCE</scope>
    <source>
        <strain evidence="2">GVMAG-M-3300023184-160</strain>
    </source>
</reference>
<dbReference type="EMBL" id="MN739993">
    <property type="protein sequence ID" value="QHT81913.1"/>
    <property type="molecule type" value="Genomic_DNA"/>
</dbReference>
<sequence length="122" mass="15185">MNDHEVLFSYLKKSISYYEPNKVNRKKIKELFSCIPYFVSGEDQDILYPLLNKHPIHCYYDSEKGLQEYVYLIYRLYHREKNKPYLDYDTFYRTDQQRRERNHHIYFILVVCLVIYYLYALQ</sequence>
<evidence type="ECO:0000313" key="2">
    <source>
        <dbReference type="EMBL" id="QHT81913.1"/>
    </source>
</evidence>
<keyword evidence="1" id="KW-0472">Membrane</keyword>
<name>A0A6C0HPS6_9ZZZZ</name>
<dbReference type="AlphaFoldDB" id="A0A6C0HPS6"/>
<proteinExistence type="predicted"/>
<evidence type="ECO:0000256" key="1">
    <source>
        <dbReference type="SAM" id="Phobius"/>
    </source>
</evidence>
<keyword evidence="1" id="KW-1133">Transmembrane helix</keyword>
<feature type="transmembrane region" description="Helical" evidence="1">
    <location>
        <begin position="103"/>
        <end position="120"/>
    </location>
</feature>